<evidence type="ECO:0000313" key="2">
    <source>
        <dbReference type="Proteomes" id="UP000034076"/>
    </source>
</evidence>
<organism evidence="1 2">
    <name type="scientific">Christensenella hongkongensis</name>
    <dbReference type="NCBI Taxonomy" id="270498"/>
    <lineage>
        <taxon>Bacteria</taxon>
        <taxon>Bacillati</taxon>
        <taxon>Bacillota</taxon>
        <taxon>Clostridia</taxon>
        <taxon>Christensenellales</taxon>
        <taxon>Christensenellaceae</taxon>
        <taxon>Christensenella</taxon>
    </lineage>
</organism>
<dbReference type="EMBL" id="LAYJ01000133">
    <property type="protein sequence ID" value="KKI49436.1"/>
    <property type="molecule type" value="Genomic_DNA"/>
</dbReference>
<reference evidence="1 2" key="1">
    <citation type="submission" date="2015-04" db="EMBL/GenBank/DDBJ databases">
        <title>Draft genome sequence of bacteremic isolate Catabacter hongkongensis type strain HKU16T.</title>
        <authorList>
            <person name="Lau S.K."/>
            <person name="Teng J.L."/>
            <person name="Huang Y."/>
            <person name="Curreem S.O."/>
            <person name="Tsui S.K."/>
            <person name="Woo P.C."/>
        </authorList>
    </citation>
    <scope>NUCLEOTIDE SEQUENCE [LARGE SCALE GENOMIC DNA]</scope>
    <source>
        <strain evidence="1 2">HKU16</strain>
    </source>
</reference>
<protein>
    <submittedName>
        <fullName evidence="1">Uncharacterized protein</fullName>
    </submittedName>
</protein>
<dbReference type="Proteomes" id="UP000034076">
    <property type="component" value="Unassembled WGS sequence"/>
</dbReference>
<keyword evidence="2" id="KW-1185">Reference proteome</keyword>
<dbReference type="STRING" id="270498.CHK_3014"/>
<gene>
    <name evidence="1" type="ORF">CHK_3014</name>
</gene>
<accession>A0A0M2NEN6</accession>
<sequence length="39" mass="4532">MIEGKRPTVSPQKKIWGKDIKVKRRAGKIAWDNRGLNQQ</sequence>
<name>A0A0M2NEN6_9FIRM</name>
<comment type="caution">
    <text evidence="1">The sequence shown here is derived from an EMBL/GenBank/DDBJ whole genome shotgun (WGS) entry which is preliminary data.</text>
</comment>
<proteinExistence type="predicted"/>
<evidence type="ECO:0000313" key="1">
    <source>
        <dbReference type="EMBL" id="KKI49436.1"/>
    </source>
</evidence>
<dbReference type="AlphaFoldDB" id="A0A0M2NEN6"/>